<dbReference type="Proteomes" id="UP000618240">
    <property type="component" value="Unassembled WGS sequence"/>
</dbReference>
<sequence>MRKIINWLSNFFTFEKRFKIVFLNEFPKKLKDKTIYIEGDIKNGDYWYSKFFCPCGCGDILTLNLMNDTPPSWNLNLDSNSSHFSFHPSIRRKIKCKSHFWIIKSQIVWCKD</sequence>
<keyword evidence="2" id="KW-1185">Reference proteome</keyword>
<protein>
    <recommendedName>
        <fullName evidence="3">TIGR04076 family protein</fullName>
    </recommendedName>
</protein>
<accession>A0ABS7ZZC6</accession>
<dbReference type="Pfam" id="PF20137">
    <property type="entry name" value="BubE"/>
    <property type="match status" value="1"/>
</dbReference>
<gene>
    <name evidence="1" type="ORF">JI747_007890</name>
</gene>
<evidence type="ECO:0000313" key="2">
    <source>
        <dbReference type="Proteomes" id="UP000618240"/>
    </source>
</evidence>
<dbReference type="EMBL" id="JAERSE020000002">
    <property type="protein sequence ID" value="MCA6067094.1"/>
    <property type="molecule type" value="Genomic_DNA"/>
</dbReference>
<evidence type="ECO:0008006" key="3">
    <source>
        <dbReference type="Google" id="ProtNLM"/>
    </source>
</evidence>
<name>A0ABS7ZZC6_9FLAO</name>
<comment type="caution">
    <text evidence="1">The sequence shown here is derived from an EMBL/GenBank/DDBJ whole genome shotgun (WGS) entry which is preliminary data.</text>
</comment>
<organism evidence="1 2">
    <name type="scientific">Chryseobacterium tagetis</name>
    <dbReference type="NCBI Taxonomy" id="2801334"/>
    <lineage>
        <taxon>Bacteria</taxon>
        <taxon>Pseudomonadati</taxon>
        <taxon>Bacteroidota</taxon>
        <taxon>Flavobacteriia</taxon>
        <taxon>Flavobacteriales</taxon>
        <taxon>Weeksellaceae</taxon>
        <taxon>Chryseobacterium group</taxon>
        <taxon>Chryseobacterium</taxon>
    </lineage>
</organism>
<reference evidence="1 2" key="1">
    <citation type="submission" date="2021-09" db="EMBL/GenBank/DDBJ databases">
        <title>Genome sequencing and assembly of Chryseobacterium sp. RG1.</title>
        <authorList>
            <person name="Chhetri G."/>
        </authorList>
    </citation>
    <scope>NUCLEOTIDE SEQUENCE [LARGE SCALE GENOMIC DNA]</scope>
    <source>
        <strain evidence="1 2">RG1</strain>
    </source>
</reference>
<proteinExistence type="predicted"/>
<evidence type="ECO:0000313" key="1">
    <source>
        <dbReference type="EMBL" id="MCA6067094.1"/>
    </source>
</evidence>
<dbReference type="InterPro" id="IPR045384">
    <property type="entry name" value="DUF6527"/>
</dbReference>
<dbReference type="RefSeq" id="WP_225687518.1">
    <property type="nucleotide sequence ID" value="NZ_JAERSE020000002.1"/>
</dbReference>